<proteinExistence type="predicted"/>
<organism evidence="1 2">
    <name type="scientific">Streptomyces zagrosensis</name>
    <dbReference type="NCBI Taxonomy" id="1042984"/>
    <lineage>
        <taxon>Bacteria</taxon>
        <taxon>Bacillati</taxon>
        <taxon>Actinomycetota</taxon>
        <taxon>Actinomycetes</taxon>
        <taxon>Kitasatosporales</taxon>
        <taxon>Streptomycetaceae</taxon>
        <taxon>Streptomyces</taxon>
    </lineage>
</organism>
<dbReference type="Proteomes" id="UP000588098">
    <property type="component" value="Unassembled WGS sequence"/>
</dbReference>
<dbReference type="AlphaFoldDB" id="A0A7W9QEK3"/>
<reference evidence="1 2" key="1">
    <citation type="submission" date="2020-08" db="EMBL/GenBank/DDBJ databases">
        <title>Genomic Encyclopedia of Type Strains, Phase III (KMG-III): the genomes of soil and plant-associated and newly described type strains.</title>
        <authorList>
            <person name="Whitman W."/>
        </authorList>
    </citation>
    <scope>NUCLEOTIDE SEQUENCE [LARGE SCALE GENOMIC DNA]</scope>
    <source>
        <strain evidence="1 2">CECT 8305</strain>
    </source>
</reference>
<gene>
    <name evidence="1" type="ORF">FHS42_005688</name>
</gene>
<keyword evidence="2" id="KW-1185">Reference proteome</keyword>
<dbReference type="RefSeq" id="WP_184576482.1">
    <property type="nucleotide sequence ID" value="NZ_JACHJL010000017.1"/>
</dbReference>
<evidence type="ECO:0000313" key="2">
    <source>
        <dbReference type="Proteomes" id="UP000588098"/>
    </source>
</evidence>
<evidence type="ECO:0000313" key="1">
    <source>
        <dbReference type="EMBL" id="MBB5938599.1"/>
    </source>
</evidence>
<accession>A0A7W9QEK3</accession>
<name>A0A7W9QEK3_9ACTN</name>
<sequence>MRVTLLASLLHERKREMTTRSPCPRYTAGRDAALILRLVPILYDRTLDRILAANLRRHYPKGVVGRR</sequence>
<comment type="caution">
    <text evidence="1">The sequence shown here is derived from an EMBL/GenBank/DDBJ whole genome shotgun (WGS) entry which is preliminary data.</text>
</comment>
<dbReference type="EMBL" id="JACHJL010000017">
    <property type="protein sequence ID" value="MBB5938599.1"/>
    <property type="molecule type" value="Genomic_DNA"/>
</dbReference>
<protein>
    <submittedName>
        <fullName evidence="1">Uncharacterized protein</fullName>
    </submittedName>
</protein>